<dbReference type="EMBL" id="LT629739">
    <property type="protein sequence ID" value="SDS69283.1"/>
    <property type="molecule type" value="Genomic_DNA"/>
</dbReference>
<protein>
    <submittedName>
        <fullName evidence="3">Helix-turn-helix domain-containing protein</fullName>
    </submittedName>
</protein>
<reference evidence="3" key="1">
    <citation type="submission" date="2016-10" db="EMBL/GenBank/DDBJ databases">
        <authorList>
            <person name="Varghese N."/>
            <person name="Submissions S."/>
        </authorList>
    </citation>
    <scope>NUCLEOTIDE SEQUENCE [LARGE SCALE GENOMIC DNA]</scope>
    <source>
        <strain evidence="3">DSM 22082</strain>
    </source>
</reference>
<evidence type="ECO:0000259" key="2">
    <source>
        <dbReference type="SMART" id="SM00418"/>
    </source>
</evidence>
<dbReference type="STRING" id="629680.SAMN04489751_2612"/>
<name>A0A1H1UA72_BRESA</name>
<sequence length="209" mass="23268">MTDSQPDPQPSSHPEHARRIESSALKGLAHPLRMAIYDALAKYGPQTATTLADRLGESSGSTSYHLRQLARHDFIRQVEGGTGGRKKWWERIPGAVTVPSRNESRDSASHAAADFVIREWNRSSARALEDFVIGSTDEDRLSAEWLEAADNTTSYLHLTSDQLAEVAKRFHDTTQNLIDEFRGRNDPGSRPVQIQFNAFPLIDGEETPS</sequence>
<dbReference type="AlphaFoldDB" id="A0A1H1UA72"/>
<dbReference type="SUPFAM" id="SSF46785">
    <property type="entry name" value="Winged helix' DNA-binding domain"/>
    <property type="match status" value="1"/>
</dbReference>
<organism evidence="3 4">
    <name type="scientific">Brevibacterium sandarakinum</name>
    <dbReference type="NCBI Taxonomy" id="629680"/>
    <lineage>
        <taxon>Bacteria</taxon>
        <taxon>Bacillati</taxon>
        <taxon>Actinomycetota</taxon>
        <taxon>Actinomycetes</taxon>
        <taxon>Micrococcales</taxon>
        <taxon>Brevibacteriaceae</taxon>
        <taxon>Brevibacterium</taxon>
    </lineage>
</organism>
<evidence type="ECO:0000313" key="3">
    <source>
        <dbReference type="EMBL" id="SDS69283.1"/>
    </source>
</evidence>
<dbReference type="CDD" id="cd00090">
    <property type="entry name" value="HTH_ARSR"/>
    <property type="match status" value="1"/>
</dbReference>
<feature type="domain" description="HTH arsR-type" evidence="2">
    <location>
        <begin position="23"/>
        <end position="172"/>
    </location>
</feature>
<feature type="compositionally biased region" description="Low complexity" evidence="1">
    <location>
        <begin position="1"/>
        <end position="12"/>
    </location>
</feature>
<keyword evidence="4" id="KW-1185">Reference proteome</keyword>
<dbReference type="SMART" id="SM00418">
    <property type="entry name" value="HTH_ARSR"/>
    <property type="match status" value="1"/>
</dbReference>
<feature type="region of interest" description="Disordered" evidence="1">
    <location>
        <begin position="1"/>
        <end position="24"/>
    </location>
</feature>
<dbReference type="InterPro" id="IPR036390">
    <property type="entry name" value="WH_DNA-bd_sf"/>
</dbReference>
<dbReference type="InterPro" id="IPR001845">
    <property type="entry name" value="HTH_ArsR_DNA-bd_dom"/>
</dbReference>
<evidence type="ECO:0000256" key="1">
    <source>
        <dbReference type="SAM" id="MobiDB-lite"/>
    </source>
</evidence>
<dbReference type="InterPro" id="IPR036388">
    <property type="entry name" value="WH-like_DNA-bd_sf"/>
</dbReference>
<proteinExistence type="predicted"/>
<dbReference type="Proteomes" id="UP000199700">
    <property type="component" value="Chromosome"/>
</dbReference>
<accession>A0A1H1UA72</accession>
<dbReference type="InterPro" id="IPR011991">
    <property type="entry name" value="ArsR-like_HTH"/>
</dbReference>
<dbReference type="OrthoDB" id="7945987at2"/>
<dbReference type="Pfam" id="PF12840">
    <property type="entry name" value="HTH_20"/>
    <property type="match status" value="1"/>
</dbReference>
<evidence type="ECO:0000313" key="4">
    <source>
        <dbReference type="Proteomes" id="UP000199700"/>
    </source>
</evidence>
<dbReference type="GO" id="GO:0003700">
    <property type="term" value="F:DNA-binding transcription factor activity"/>
    <property type="evidence" value="ECO:0007669"/>
    <property type="project" value="InterPro"/>
</dbReference>
<dbReference type="Gene3D" id="1.10.10.10">
    <property type="entry name" value="Winged helix-like DNA-binding domain superfamily/Winged helix DNA-binding domain"/>
    <property type="match status" value="1"/>
</dbReference>
<dbReference type="RefSeq" id="WP_092106138.1">
    <property type="nucleotide sequence ID" value="NZ_LT629739.1"/>
</dbReference>
<gene>
    <name evidence="3" type="ORF">SAMN04489751_2612</name>
</gene>